<evidence type="ECO:0000313" key="1">
    <source>
        <dbReference type="EMBL" id="KII71844.1"/>
    </source>
</evidence>
<protein>
    <submittedName>
        <fullName evidence="1">Uncharacterized protein</fullName>
    </submittedName>
</protein>
<organism evidence="1 2">
    <name type="scientific">Thelohanellus kitauei</name>
    <name type="common">Myxosporean</name>
    <dbReference type="NCBI Taxonomy" id="669202"/>
    <lineage>
        <taxon>Eukaryota</taxon>
        <taxon>Metazoa</taxon>
        <taxon>Cnidaria</taxon>
        <taxon>Myxozoa</taxon>
        <taxon>Myxosporea</taxon>
        <taxon>Bivalvulida</taxon>
        <taxon>Platysporina</taxon>
        <taxon>Myxobolidae</taxon>
        <taxon>Thelohanellus</taxon>
    </lineage>
</organism>
<comment type="caution">
    <text evidence="1">The sequence shown here is derived from an EMBL/GenBank/DDBJ whole genome shotgun (WGS) entry which is preliminary data.</text>
</comment>
<evidence type="ECO:0000313" key="2">
    <source>
        <dbReference type="Proteomes" id="UP000031668"/>
    </source>
</evidence>
<gene>
    <name evidence="1" type="ORF">RF11_01389</name>
</gene>
<dbReference type="Proteomes" id="UP000031668">
    <property type="component" value="Unassembled WGS sequence"/>
</dbReference>
<sequence length="200" mass="22906">MSRNGRKFFDEFVSILSFEITRETDLQRHAKHLTLSIAKSEYNTSNQQDIVFYVTMDHVFLDTKSTRGTMVFSLMVIISQRLNVSTPNAKKIFRQALKLTKRIDPGVKSCSFTEDRTNIVSDVTEEQCDSDLKSHCSVTAGPLFHGIPNFCYTINAHIQNTSVNADEFNKSVFYTFLMENTTFKMENSLEFAVKELRNDG</sequence>
<reference evidence="1 2" key="1">
    <citation type="journal article" date="2014" name="Genome Biol. Evol.">
        <title>The genome of the myxosporean Thelohanellus kitauei shows adaptations to nutrient acquisition within its fish host.</title>
        <authorList>
            <person name="Yang Y."/>
            <person name="Xiong J."/>
            <person name="Zhou Z."/>
            <person name="Huo F."/>
            <person name="Miao W."/>
            <person name="Ran C."/>
            <person name="Liu Y."/>
            <person name="Zhang J."/>
            <person name="Feng J."/>
            <person name="Wang M."/>
            <person name="Wang M."/>
            <person name="Wang L."/>
            <person name="Yao B."/>
        </authorList>
    </citation>
    <scope>NUCLEOTIDE SEQUENCE [LARGE SCALE GENOMIC DNA]</scope>
    <source>
        <strain evidence="1">Wuqing</strain>
    </source>
</reference>
<dbReference type="EMBL" id="JWZT01001610">
    <property type="protein sequence ID" value="KII71844.1"/>
    <property type="molecule type" value="Genomic_DNA"/>
</dbReference>
<proteinExistence type="predicted"/>
<name>A0A0C2J1U2_THEKT</name>
<accession>A0A0C2J1U2</accession>
<dbReference type="AlphaFoldDB" id="A0A0C2J1U2"/>
<keyword evidence="2" id="KW-1185">Reference proteome</keyword>